<dbReference type="GO" id="GO:0050660">
    <property type="term" value="F:flavin adenine dinucleotide binding"/>
    <property type="evidence" value="ECO:0007669"/>
    <property type="project" value="TreeGrafter"/>
</dbReference>
<keyword evidence="12" id="KW-1185">Reference proteome</keyword>
<evidence type="ECO:0000256" key="1">
    <source>
        <dbReference type="ARBA" id="ARBA00001974"/>
    </source>
</evidence>
<name>A0A495J0V1_9SPHI</name>
<evidence type="ECO:0000259" key="9">
    <source>
        <dbReference type="PROSITE" id="PS51085"/>
    </source>
</evidence>
<keyword evidence="3" id="KW-0001">2Fe-2S</keyword>
<dbReference type="InterPro" id="IPR050415">
    <property type="entry name" value="MRET"/>
</dbReference>
<dbReference type="InterPro" id="IPR001041">
    <property type="entry name" value="2Fe-2S_ferredoxin-type"/>
</dbReference>
<gene>
    <name evidence="11" type="ORF">BDD43_2417</name>
</gene>
<dbReference type="InterPro" id="IPR006058">
    <property type="entry name" value="2Fe2S_fd_BS"/>
</dbReference>
<evidence type="ECO:0000256" key="3">
    <source>
        <dbReference type="ARBA" id="ARBA00022714"/>
    </source>
</evidence>
<dbReference type="PROSITE" id="PS51085">
    <property type="entry name" value="2FE2S_FER_2"/>
    <property type="match status" value="1"/>
</dbReference>
<evidence type="ECO:0000313" key="11">
    <source>
        <dbReference type="EMBL" id="RKR82241.1"/>
    </source>
</evidence>
<dbReference type="SUPFAM" id="SSF52343">
    <property type="entry name" value="Ferredoxin reductase-like, C-terminal NADP-linked domain"/>
    <property type="match status" value="1"/>
</dbReference>
<keyword evidence="5" id="KW-0274">FAD</keyword>
<comment type="caution">
    <text evidence="11">The sequence shown here is derived from an EMBL/GenBank/DDBJ whole genome shotgun (WGS) entry which is preliminary data.</text>
</comment>
<evidence type="ECO:0000256" key="6">
    <source>
        <dbReference type="ARBA" id="ARBA00023002"/>
    </source>
</evidence>
<accession>A0A495J0V1</accession>
<dbReference type="AlphaFoldDB" id="A0A495J0V1"/>
<dbReference type="InterPro" id="IPR036010">
    <property type="entry name" value="2Fe-2S_ferredoxin-like_sf"/>
</dbReference>
<reference evidence="11 12" key="1">
    <citation type="submission" date="2018-10" db="EMBL/GenBank/DDBJ databases">
        <title>Genomic Encyclopedia of Archaeal and Bacterial Type Strains, Phase II (KMG-II): from individual species to whole genera.</title>
        <authorList>
            <person name="Goeker M."/>
        </authorList>
    </citation>
    <scope>NUCLEOTIDE SEQUENCE [LARGE SCALE GENOMIC DNA]</scope>
    <source>
        <strain evidence="11 12">DSM 18602</strain>
    </source>
</reference>
<comment type="cofactor">
    <cofactor evidence="1">
        <name>FAD</name>
        <dbReference type="ChEBI" id="CHEBI:57692"/>
    </cofactor>
</comment>
<protein>
    <submittedName>
        <fullName evidence="11">Ring-1,2-phenylacetyl-CoA epoxidase subunit PaaE</fullName>
    </submittedName>
</protein>
<dbReference type="Proteomes" id="UP000268007">
    <property type="component" value="Unassembled WGS sequence"/>
</dbReference>
<proteinExistence type="predicted"/>
<dbReference type="Pfam" id="PF00111">
    <property type="entry name" value="Fer2"/>
    <property type="match status" value="1"/>
</dbReference>
<dbReference type="OrthoDB" id="9789468at2"/>
<feature type="domain" description="2Fe-2S ferredoxin-type" evidence="9">
    <location>
        <begin position="259"/>
        <end position="345"/>
    </location>
</feature>
<dbReference type="InterPro" id="IPR008333">
    <property type="entry name" value="Cbr1-like_FAD-bd_dom"/>
</dbReference>
<evidence type="ECO:0000256" key="4">
    <source>
        <dbReference type="ARBA" id="ARBA00022723"/>
    </source>
</evidence>
<feature type="domain" description="FAD-binding FR-type" evidence="10">
    <location>
        <begin position="1"/>
        <end position="104"/>
    </location>
</feature>
<dbReference type="InterPro" id="IPR039261">
    <property type="entry name" value="FNR_nucleotide-bd"/>
</dbReference>
<keyword evidence="4" id="KW-0479">Metal-binding</keyword>
<dbReference type="PROSITE" id="PS00197">
    <property type="entry name" value="2FE2S_FER_1"/>
    <property type="match status" value="1"/>
</dbReference>
<dbReference type="Gene3D" id="2.40.30.10">
    <property type="entry name" value="Translation factors"/>
    <property type="match status" value="1"/>
</dbReference>
<keyword evidence="7" id="KW-0408">Iron</keyword>
<dbReference type="Gene3D" id="3.40.50.80">
    <property type="entry name" value="Nucleotide-binding domain of ferredoxin-NADP reductase (FNR) module"/>
    <property type="match status" value="1"/>
</dbReference>
<dbReference type="PANTHER" id="PTHR47354">
    <property type="entry name" value="NADH OXIDOREDUCTASE HCR"/>
    <property type="match status" value="1"/>
</dbReference>
<evidence type="ECO:0000313" key="12">
    <source>
        <dbReference type="Proteomes" id="UP000268007"/>
    </source>
</evidence>
<keyword evidence="6" id="KW-0560">Oxidoreductase</keyword>
<dbReference type="GO" id="GO:0046872">
    <property type="term" value="F:metal ion binding"/>
    <property type="evidence" value="ECO:0007669"/>
    <property type="project" value="UniProtKB-KW"/>
</dbReference>
<evidence type="ECO:0000256" key="7">
    <source>
        <dbReference type="ARBA" id="ARBA00023004"/>
    </source>
</evidence>
<evidence type="ECO:0000256" key="8">
    <source>
        <dbReference type="ARBA" id="ARBA00023014"/>
    </source>
</evidence>
<dbReference type="InterPro" id="IPR012675">
    <property type="entry name" value="Beta-grasp_dom_sf"/>
</dbReference>
<evidence type="ECO:0000259" key="10">
    <source>
        <dbReference type="PROSITE" id="PS51384"/>
    </source>
</evidence>
<dbReference type="PROSITE" id="PS51384">
    <property type="entry name" value="FAD_FR"/>
    <property type="match status" value="1"/>
</dbReference>
<dbReference type="GO" id="GO:0051537">
    <property type="term" value="F:2 iron, 2 sulfur cluster binding"/>
    <property type="evidence" value="ECO:0007669"/>
    <property type="project" value="UniProtKB-KW"/>
</dbReference>
<dbReference type="EMBL" id="RBKU01000001">
    <property type="protein sequence ID" value="RKR82241.1"/>
    <property type="molecule type" value="Genomic_DNA"/>
</dbReference>
<dbReference type="CDD" id="cd06214">
    <property type="entry name" value="PA_degradation_oxidoreductase_like"/>
    <property type="match status" value="1"/>
</dbReference>
<dbReference type="RefSeq" id="WP_121197863.1">
    <property type="nucleotide sequence ID" value="NZ_RBKU01000001.1"/>
</dbReference>
<dbReference type="PRINTS" id="PR00371">
    <property type="entry name" value="FPNCR"/>
</dbReference>
<dbReference type="CDD" id="cd00207">
    <property type="entry name" value="fer2"/>
    <property type="match status" value="1"/>
</dbReference>
<dbReference type="SUPFAM" id="SSF63380">
    <property type="entry name" value="Riboflavin synthase domain-like"/>
    <property type="match status" value="1"/>
</dbReference>
<dbReference type="Pfam" id="PF00970">
    <property type="entry name" value="FAD_binding_6"/>
    <property type="match status" value="1"/>
</dbReference>
<dbReference type="SUPFAM" id="SSF54292">
    <property type="entry name" value="2Fe-2S ferredoxin-like"/>
    <property type="match status" value="1"/>
</dbReference>
<sequence>MITYTLKIEALRQETSDTVTICFKQPGLKKVKYRAGQYLTLIFRINGRRYIRPYSFSSSPGIDPFLEVTIKRVPGGVVSNHILDTVNVGDMVEVMPPMGDFVVDESTLNSESQIVIWGAGSGITPLYSIAKYALEVLKVPVTLVYGNRDFESVIFLKQIKALQEKFSDLFTVWHFHTQLVVEKEHPNVIQGRISSDKVLAVMNNMSSIEKSYHYICGPTGLKESVKSALKQLGVNDDFIFSEDFEIVKDEKDFENIITRSVTFHQNGQSTTVEVVKGKSILEAGLDTNIELPYSCQTGSCSVCKALITNGEVKQIGMKNRPADLKPNEFLLCCAHPLTNDVEIYV</sequence>
<keyword evidence="2" id="KW-0285">Flavoprotein</keyword>
<dbReference type="InterPro" id="IPR017927">
    <property type="entry name" value="FAD-bd_FR_type"/>
</dbReference>
<dbReference type="Pfam" id="PF00175">
    <property type="entry name" value="NAD_binding_1"/>
    <property type="match status" value="1"/>
</dbReference>
<organism evidence="11 12">
    <name type="scientific">Mucilaginibacter gracilis</name>
    <dbReference type="NCBI Taxonomy" id="423350"/>
    <lineage>
        <taxon>Bacteria</taxon>
        <taxon>Pseudomonadati</taxon>
        <taxon>Bacteroidota</taxon>
        <taxon>Sphingobacteriia</taxon>
        <taxon>Sphingobacteriales</taxon>
        <taxon>Sphingobacteriaceae</taxon>
        <taxon>Mucilaginibacter</taxon>
    </lineage>
</organism>
<keyword evidence="8" id="KW-0411">Iron-sulfur</keyword>
<evidence type="ECO:0000256" key="2">
    <source>
        <dbReference type="ARBA" id="ARBA00022630"/>
    </source>
</evidence>
<dbReference type="InterPro" id="IPR001709">
    <property type="entry name" value="Flavoprot_Pyr_Nucl_cyt_Rdtase"/>
</dbReference>
<dbReference type="PANTHER" id="PTHR47354:SF8">
    <property type="entry name" value="1,2-PHENYLACETYL-COA EPOXIDASE, SUBUNIT E"/>
    <property type="match status" value="1"/>
</dbReference>
<evidence type="ECO:0000256" key="5">
    <source>
        <dbReference type="ARBA" id="ARBA00022827"/>
    </source>
</evidence>
<dbReference type="InterPro" id="IPR001433">
    <property type="entry name" value="OxRdtase_FAD/NAD-bd"/>
</dbReference>
<dbReference type="Gene3D" id="3.10.20.30">
    <property type="match status" value="1"/>
</dbReference>
<dbReference type="InterPro" id="IPR017938">
    <property type="entry name" value="Riboflavin_synthase-like_b-brl"/>
</dbReference>
<dbReference type="GO" id="GO:0016491">
    <property type="term" value="F:oxidoreductase activity"/>
    <property type="evidence" value="ECO:0007669"/>
    <property type="project" value="UniProtKB-KW"/>
</dbReference>